<name>A0A091DW21_FUKDA</name>
<gene>
    <name evidence="2" type="ORF">H920_04079</name>
</gene>
<dbReference type="Proteomes" id="UP000028990">
    <property type="component" value="Unassembled WGS sequence"/>
</dbReference>
<protein>
    <submittedName>
        <fullName evidence="2">Uncharacterized protein</fullName>
    </submittedName>
</protein>
<feature type="region of interest" description="Disordered" evidence="1">
    <location>
        <begin position="63"/>
        <end position="124"/>
    </location>
</feature>
<dbReference type="AlphaFoldDB" id="A0A091DW21"/>
<proteinExistence type="predicted"/>
<evidence type="ECO:0000313" key="3">
    <source>
        <dbReference type="Proteomes" id="UP000028990"/>
    </source>
</evidence>
<evidence type="ECO:0000313" key="2">
    <source>
        <dbReference type="EMBL" id="KFO34500.1"/>
    </source>
</evidence>
<keyword evidence="3" id="KW-1185">Reference proteome</keyword>
<accession>A0A091DW21</accession>
<dbReference type="EMBL" id="KN121943">
    <property type="protein sequence ID" value="KFO34500.1"/>
    <property type="molecule type" value="Genomic_DNA"/>
</dbReference>
<organism evidence="2 3">
    <name type="scientific">Fukomys damarensis</name>
    <name type="common">Damaraland mole rat</name>
    <name type="synonym">Cryptomys damarensis</name>
    <dbReference type="NCBI Taxonomy" id="885580"/>
    <lineage>
        <taxon>Eukaryota</taxon>
        <taxon>Metazoa</taxon>
        <taxon>Chordata</taxon>
        <taxon>Craniata</taxon>
        <taxon>Vertebrata</taxon>
        <taxon>Euteleostomi</taxon>
        <taxon>Mammalia</taxon>
        <taxon>Eutheria</taxon>
        <taxon>Euarchontoglires</taxon>
        <taxon>Glires</taxon>
        <taxon>Rodentia</taxon>
        <taxon>Hystricomorpha</taxon>
        <taxon>Bathyergidae</taxon>
        <taxon>Fukomys</taxon>
    </lineage>
</organism>
<feature type="compositionally biased region" description="Basic and acidic residues" evidence="1">
    <location>
        <begin position="71"/>
        <end position="88"/>
    </location>
</feature>
<reference evidence="2 3" key="1">
    <citation type="submission" date="2013-11" db="EMBL/GenBank/DDBJ databases">
        <title>The Damaraland mole rat (Fukomys damarensis) genome and evolution of African mole rats.</title>
        <authorList>
            <person name="Gladyshev V.N."/>
            <person name="Fang X."/>
        </authorList>
    </citation>
    <scope>NUCLEOTIDE SEQUENCE [LARGE SCALE GENOMIC DNA]</scope>
    <source>
        <tissue evidence="2">Liver</tissue>
    </source>
</reference>
<sequence length="124" mass="13876">MVLESTHKYTYRSRFPGLRQNVDHKRLPGRKVLLAQGFGGRRAALFRCSGRVRLLASGPAAKQNTRTKVRSAVERSARLVGRLKEAPQKRARKAHLQQRGTESELPSCRSDILTMPPLLGSSKD</sequence>
<evidence type="ECO:0000256" key="1">
    <source>
        <dbReference type="SAM" id="MobiDB-lite"/>
    </source>
</evidence>